<dbReference type="OrthoDB" id="9919643at2"/>
<dbReference type="AlphaFoldDB" id="A0A1Y6B506"/>
<name>A0A1Y6B506_9BACT</name>
<dbReference type="Proteomes" id="UP000192907">
    <property type="component" value="Unassembled WGS sequence"/>
</dbReference>
<dbReference type="RefSeq" id="WP_132314499.1">
    <property type="nucleotide sequence ID" value="NZ_FWZT01000001.1"/>
</dbReference>
<dbReference type="EMBL" id="FWZT01000001">
    <property type="protein sequence ID" value="SME90685.1"/>
    <property type="molecule type" value="Genomic_DNA"/>
</dbReference>
<keyword evidence="1" id="KW-0812">Transmembrane</keyword>
<protein>
    <submittedName>
        <fullName evidence="2">Uncharacterized protein</fullName>
    </submittedName>
</protein>
<reference evidence="3" key="1">
    <citation type="submission" date="2017-04" db="EMBL/GenBank/DDBJ databases">
        <authorList>
            <person name="Varghese N."/>
            <person name="Submissions S."/>
        </authorList>
    </citation>
    <scope>NUCLEOTIDE SEQUENCE [LARGE SCALE GENOMIC DNA]</scope>
    <source>
        <strain evidence="3">RKEM611</strain>
    </source>
</reference>
<organism evidence="2 3">
    <name type="scientific">Pseudobacteriovorax antillogorgiicola</name>
    <dbReference type="NCBI Taxonomy" id="1513793"/>
    <lineage>
        <taxon>Bacteria</taxon>
        <taxon>Pseudomonadati</taxon>
        <taxon>Bdellovibrionota</taxon>
        <taxon>Oligoflexia</taxon>
        <taxon>Oligoflexales</taxon>
        <taxon>Pseudobacteriovoracaceae</taxon>
        <taxon>Pseudobacteriovorax</taxon>
    </lineage>
</organism>
<feature type="transmembrane region" description="Helical" evidence="1">
    <location>
        <begin position="28"/>
        <end position="48"/>
    </location>
</feature>
<evidence type="ECO:0000256" key="1">
    <source>
        <dbReference type="SAM" id="Phobius"/>
    </source>
</evidence>
<sequence>MKSPNAFDRPWVLAITKLKERLEEPVQWYPFPAMIGFMLVMILGGHLLTDLNPRLGARVDVLPLDAPRHQDGGIWLGIYEDNGRINVVTSDRKKFSWPSNTENLESIEPLINYLKRQTHHESFSMALKMESSLTKITAVIAIDQRLKYAHLKPLIFALSSAKITRYGFETRIIN</sequence>
<keyword evidence="1" id="KW-0472">Membrane</keyword>
<evidence type="ECO:0000313" key="2">
    <source>
        <dbReference type="EMBL" id="SME90685.1"/>
    </source>
</evidence>
<proteinExistence type="predicted"/>
<keyword evidence="3" id="KW-1185">Reference proteome</keyword>
<dbReference type="STRING" id="1513793.SAMN06296036_101386"/>
<keyword evidence="1" id="KW-1133">Transmembrane helix</keyword>
<evidence type="ECO:0000313" key="3">
    <source>
        <dbReference type="Proteomes" id="UP000192907"/>
    </source>
</evidence>
<gene>
    <name evidence="2" type="ORF">SAMN06296036_101386</name>
</gene>
<accession>A0A1Y6B506</accession>